<evidence type="ECO:0000313" key="4">
    <source>
        <dbReference type="EMBL" id="PWG82727.1"/>
    </source>
</evidence>
<evidence type="ECO:0000259" key="2">
    <source>
        <dbReference type="Pfam" id="PF04773"/>
    </source>
</evidence>
<accession>A0A2U2PMU8</accession>
<dbReference type="Pfam" id="PF04773">
    <property type="entry name" value="FecR"/>
    <property type="match status" value="1"/>
</dbReference>
<feature type="transmembrane region" description="Helical" evidence="1">
    <location>
        <begin position="71"/>
        <end position="93"/>
    </location>
</feature>
<reference evidence="4 5" key="1">
    <citation type="submission" date="2018-04" db="EMBL/GenBank/DDBJ databases">
        <title>Pedobacter chongqingensis sp. nov., isolated from a rottenly hemp rope.</title>
        <authorList>
            <person name="Cai Y."/>
        </authorList>
    </citation>
    <scope>NUCLEOTIDE SEQUENCE [LARGE SCALE GENOMIC DNA]</scope>
    <source>
        <strain evidence="4 5">FJ4-8</strain>
    </source>
</reference>
<gene>
    <name evidence="4" type="ORF">DDR33_02430</name>
</gene>
<dbReference type="GO" id="GO:0016989">
    <property type="term" value="F:sigma factor antagonist activity"/>
    <property type="evidence" value="ECO:0007669"/>
    <property type="project" value="TreeGrafter"/>
</dbReference>
<keyword evidence="5" id="KW-1185">Reference proteome</keyword>
<dbReference type="PIRSF" id="PIRSF018266">
    <property type="entry name" value="FecR"/>
    <property type="match status" value="1"/>
</dbReference>
<sequence>MKTENFRELLSKYIEGRATPAEIDLIEKWYNSHPDDELPGILAEGDYEDRIREEIYKAVKPYWYRTPVRRLSLVVIPYAAAVILLFSICIGVWRKLSLAERSPFLSYSTPGGKLKRLVLPDSSVVWLNAASKLRVSRDFPEQKVREIYLDEGEAFFDVTGDAVRPFIVHSGGIATRVLGTSFNIKAYKELPEVKITVSSGRVKVSHENTALAILEHDRQIIYNKRSRKFRVQGQESDLSSAWRDGRIFLRNADFSELAMALKNAYGIELTTSSPAIYSYAFNVRINTSRSVETTMSIIASIHQNHFRRKENVIELY</sequence>
<keyword evidence="1" id="KW-0472">Membrane</keyword>
<dbReference type="PANTHER" id="PTHR30273:SF2">
    <property type="entry name" value="PROTEIN FECR"/>
    <property type="match status" value="1"/>
</dbReference>
<dbReference type="Pfam" id="PF16344">
    <property type="entry name" value="FecR_C"/>
    <property type="match status" value="1"/>
</dbReference>
<dbReference type="RefSeq" id="WP_109414146.1">
    <property type="nucleotide sequence ID" value="NZ_QEAS01000001.1"/>
</dbReference>
<dbReference type="Proteomes" id="UP000245647">
    <property type="component" value="Unassembled WGS sequence"/>
</dbReference>
<feature type="domain" description="Protein FecR C-terminal" evidence="3">
    <location>
        <begin position="247"/>
        <end position="313"/>
    </location>
</feature>
<dbReference type="InterPro" id="IPR032508">
    <property type="entry name" value="FecR_C"/>
</dbReference>
<dbReference type="Gene3D" id="2.60.120.1440">
    <property type="match status" value="1"/>
</dbReference>
<proteinExistence type="predicted"/>
<dbReference type="Gene3D" id="3.55.50.30">
    <property type="match status" value="1"/>
</dbReference>
<evidence type="ECO:0000259" key="3">
    <source>
        <dbReference type="Pfam" id="PF16344"/>
    </source>
</evidence>
<feature type="domain" description="FecR protein" evidence="2">
    <location>
        <begin position="107"/>
        <end position="203"/>
    </location>
</feature>
<comment type="caution">
    <text evidence="4">The sequence shown here is derived from an EMBL/GenBank/DDBJ whole genome shotgun (WGS) entry which is preliminary data.</text>
</comment>
<protein>
    <submittedName>
        <fullName evidence="4">Uncharacterized protein</fullName>
    </submittedName>
</protein>
<dbReference type="InterPro" id="IPR012373">
    <property type="entry name" value="Ferrdict_sens_TM"/>
</dbReference>
<dbReference type="EMBL" id="QEAS01000001">
    <property type="protein sequence ID" value="PWG82727.1"/>
    <property type="molecule type" value="Genomic_DNA"/>
</dbReference>
<organism evidence="4 5">
    <name type="scientific">Pararcticibacter amylolyticus</name>
    <dbReference type="NCBI Taxonomy" id="2173175"/>
    <lineage>
        <taxon>Bacteria</taxon>
        <taxon>Pseudomonadati</taxon>
        <taxon>Bacteroidota</taxon>
        <taxon>Sphingobacteriia</taxon>
        <taxon>Sphingobacteriales</taxon>
        <taxon>Sphingobacteriaceae</taxon>
        <taxon>Pararcticibacter</taxon>
    </lineage>
</organism>
<name>A0A2U2PMU8_9SPHI</name>
<dbReference type="PANTHER" id="PTHR30273">
    <property type="entry name" value="PERIPLASMIC SIGNAL SENSOR AND SIGMA FACTOR ACTIVATOR FECR-RELATED"/>
    <property type="match status" value="1"/>
</dbReference>
<evidence type="ECO:0000256" key="1">
    <source>
        <dbReference type="SAM" id="Phobius"/>
    </source>
</evidence>
<dbReference type="InterPro" id="IPR006860">
    <property type="entry name" value="FecR"/>
</dbReference>
<dbReference type="OrthoDB" id="1452822at2"/>
<dbReference type="AlphaFoldDB" id="A0A2U2PMU8"/>
<evidence type="ECO:0000313" key="5">
    <source>
        <dbReference type="Proteomes" id="UP000245647"/>
    </source>
</evidence>
<keyword evidence="1" id="KW-0812">Transmembrane</keyword>
<keyword evidence="1" id="KW-1133">Transmembrane helix</keyword>